<proteinExistence type="inferred from homology"/>
<sequence>MSDPIPVNPDVLRWARDSMRLSLEEVAGRMNKKVSDIEAWERGDESPTYIQLERLAYDIYKRPVALFFFPDVPDEDAVEQSFRTLPERELQRMPPRILFLLRRAKVFQLNLAELYDGVNPASRQILRYLDFAPSVDVSEMAEQVRAYLGIDLAEQQSWGSEDDALKRWRTILEEHGVFVFKDSFNPPGKKKVDSGESTFSGFCLYDTDFPVIYVNNNKAKNRQIFTLFHELAHLLMHTGGVDTRQDDYIEYLTGNNRRIEILCNQFAAEFLVPSEDFQARLAGKPIHDGVIGDWAALYGVSRETILRRLLDWGRVSQQEYEEKTQQWRSQRIESSGAGGDYYLTRGAYLGEKYIETVFSSYHKGRISIEQTADYLDVKPRSVPGMEEWLFKQGAAA</sequence>
<evidence type="ECO:0000259" key="2">
    <source>
        <dbReference type="PROSITE" id="PS50943"/>
    </source>
</evidence>
<gene>
    <name evidence="3" type="ORF">F4X14_17020</name>
</gene>
<comment type="caution">
    <text evidence="3">The sequence shown here is derived from an EMBL/GenBank/DDBJ whole genome shotgun (WGS) entry which is preliminary data.</text>
</comment>
<dbReference type="PANTHER" id="PTHR43236:SF2">
    <property type="entry name" value="BLL0069 PROTEIN"/>
    <property type="match status" value="1"/>
</dbReference>
<dbReference type="Gene3D" id="1.10.260.40">
    <property type="entry name" value="lambda repressor-like DNA-binding domains"/>
    <property type="match status" value="1"/>
</dbReference>
<dbReference type="InterPro" id="IPR010982">
    <property type="entry name" value="Lambda_DNA-bd_dom_sf"/>
</dbReference>
<comment type="similarity">
    <text evidence="1">Belongs to the short-chain fatty acyl-CoA assimilation regulator (ScfR) family.</text>
</comment>
<dbReference type="AlphaFoldDB" id="A0A6B1D9F4"/>
<dbReference type="EMBL" id="VXMH01000094">
    <property type="protein sequence ID" value="MYC96670.1"/>
    <property type="molecule type" value="Genomic_DNA"/>
</dbReference>
<dbReference type="CDD" id="cd00093">
    <property type="entry name" value="HTH_XRE"/>
    <property type="match status" value="1"/>
</dbReference>
<dbReference type="GO" id="GO:0003677">
    <property type="term" value="F:DNA binding"/>
    <property type="evidence" value="ECO:0007669"/>
    <property type="project" value="InterPro"/>
</dbReference>
<dbReference type="InterPro" id="IPR052345">
    <property type="entry name" value="Rad_response_metalloprotease"/>
</dbReference>
<evidence type="ECO:0000313" key="3">
    <source>
        <dbReference type="EMBL" id="MYC96670.1"/>
    </source>
</evidence>
<name>A0A6B1D9F4_9CHLR</name>
<dbReference type="InterPro" id="IPR010359">
    <property type="entry name" value="IrrE_HExxH"/>
</dbReference>
<dbReference type="Pfam" id="PF06114">
    <property type="entry name" value="Peptidase_M78"/>
    <property type="match status" value="1"/>
</dbReference>
<dbReference type="Gene3D" id="1.10.10.2910">
    <property type="match status" value="1"/>
</dbReference>
<dbReference type="SUPFAM" id="SSF47413">
    <property type="entry name" value="lambda repressor-like DNA-binding domains"/>
    <property type="match status" value="1"/>
</dbReference>
<dbReference type="PANTHER" id="PTHR43236">
    <property type="entry name" value="ANTITOXIN HIGA1"/>
    <property type="match status" value="1"/>
</dbReference>
<feature type="domain" description="HTH cro/C1-type" evidence="2">
    <location>
        <begin position="12"/>
        <end position="67"/>
    </location>
</feature>
<accession>A0A6B1D9F4</accession>
<evidence type="ECO:0000256" key="1">
    <source>
        <dbReference type="ARBA" id="ARBA00007227"/>
    </source>
</evidence>
<reference evidence="3" key="1">
    <citation type="submission" date="2019-09" db="EMBL/GenBank/DDBJ databases">
        <title>Characterisation of the sponge microbiome using genome-centric metagenomics.</title>
        <authorList>
            <person name="Engelberts J.P."/>
            <person name="Robbins S.J."/>
            <person name="De Goeij J.M."/>
            <person name="Aranda M."/>
            <person name="Bell S.C."/>
            <person name="Webster N.S."/>
        </authorList>
    </citation>
    <scope>NUCLEOTIDE SEQUENCE</scope>
    <source>
        <strain evidence="3">SB0661_bin_32</strain>
    </source>
</reference>
<protein>
    <submittedName>
        <fullName evidence="3">ImmA/IrrE family metallo-endopeptidase</fullName>
    </submittedName>
</protein>
<dbReference type="PROSITE" id="PS50943">
    <property type="entry name" value="HTH_CROC1"/>
    <property type="match status" value="1"/>
</dbReference>
<organism evidence="3">
    <name type="scientific">Caldilineaceae bacterium SB0661_bin_32</name>
    <dbReference type="NCBI Taxonomy" id="2605255"/>
    <lineage>
        <taxon>Bacteria</taxon>
        <taxon>Bacillati</taxon>
        <taxon>Chloroflexota</taxon>
        <taxon>Caldilineae</taxon>
        <taxon>Caldilineales</taxon>
        <taxon>Caldilineaceae</taxon>
    </lineage>
</organism>
<dbReference type="InterPro" id="IPR001387">
    <property type="entry name" value="Cro/C1-type_HTH"/>
</dbReference>